<dbReference type="Proteomes" id="UP000315901">
    <property type="component" value="Unassembled WGS sequence"/>
</dbReference>
<evidence type="ECO:0000256" key="4">
    <source>
        <dbReference type="PROSITE-ProRule" id="PRU00433"/>
    </source>
</evidence>
<dbReference type="EMBL" id="VFRR01000015">
    <property type="protein sequence ID" value="TPE51596.1"/>
    <property type="molecule type" value="Genomic_DNA"/>
</dbReference>
<keyword evidence="5" id="KW-0732">Signal</keyword>
<dbReference type="AlphaFoldDB" id="A0A501WZM3"/>
<feature type="signal peptide" evidence="5">
    <location>
        <begin position="1"/>
        <end position="20"/>
    </location>
</feature>
<evidence type="ECO:0000256" key="3">
    <source>
        <dbReference type="ARBA" id="ARBA00023004"/>
    </source>
</evidence>
<accession>A0A501WZM3</accession>
<keyword evidence="3 4" id="KW-0408">Iron</keyword>
<gene>
    <name evidence="7" type="ORF">FJM67_09385</name>
</gene>
<evidence type="ECO:0000256" key="2">
    <source>
        <dbReference type="ARBA" id="ARBA00022723"/>
    </source>
</evidence>
<dbReference type="Pfam" id="PF00034">
    <property type="entry name" value="Cytochrom_C"/>
    <property type="match status" value="1"/>
</dbReference>
<dbReference type="RefSeq" id="WP_140588712.1">
    <property type="nucleotide sequence ID" value="NZ_VFRR01000015.1"/>
</dbReference>
<organism evidence="7 8">
    <name type="scientific">Maribrevibacterium harenarium</name>
    <dbReference type="NCBI Taxonomy" id="2589817"/>
    <lineage>
        <taxon>Bacteria</taxon>
        <taxon>Pseudomonadati</taxon>
        <taxon>Pseudomonadota</taxon>
        <taxon>Gammaproteobacteria</taxon>
        <taxon>Oceanospirillales</taxon>
        <taxon>Oceanospirillaceae</taxon>
        <taxon>Maribrevibacterium</taxon>
    </lineage>
</organism>
<dbReference type="PROSITE" id="PS51007">
    <property type="entry name" value="CYTC"/>
    <property type="match status" value="1"/>
</dbReference>
<evidence type="ECO:0000256" key="5">
    <source>
        <dbReference type="SAM" id="SignalP"/>
    </source>
</evidence>
<proteinExistence type="predicted"/>
<dbReference type="InterPro" id="IPR009056">
    <property type="entry name" value="Cyt_c-like_dom"/>
</dbReference>
<evidence type="ECO:0000259" key="6">
    <source>
        <dbReference type="PROSITE" id="PS51007"/>
    </source>
</evidence>
<dbReference type="SUPFAM" id="SSF46626">
    <property type="entry name" value="Cytochrome c"/>
    <property type="match status" value="1"/>
</dbReference>
<sequence length="143" mass="15678">MKQAIALCCTLLGLSSPIFASESEGAESFQFLCANCHVTSGQGTIAPPVFGMVDHVKRTYPNREDFVNYVVNWVPSPDASKALMPGAVKKFGLMPALPYDSEQVRQIAEFLYDNGGKMPDWYAEHYQQEHGKGSMNGQGKGKN</sequence>
<feature type="domain" description="Cytochrome c" evidence="6">
    <location>
        <begin position="20"/>
        <end position="115"/>
    </location>
</feature>
<evidence type="ECO:0000313" key="8">
    <source>
        <dbReference type="Proteomes" id="UP000315901"/>
    </source>
</evidence>
<name>A0A501WZM3_9GAMM</name>
<keyword evidence="2 4" id="KW-0479">Metal-binding</keyword>
<dbReference type="OrthoDB" id="9797588at2"/>
<reference evidence="7 8" key="1">
    <citation type="submission" date="2019-06" db="EMBL/GenBank/DDBJ databases">
        <title>A novel bacterium of genus Marinomonas, isolated from coastal sand.</title>
        <authorList>
            <person name="Huang H."/>
            <person name="Mo K."/>
            <person name="Hu Y."/>
        </authorList>
    </citation>
    <scope>NUCLEOTIDE SEQUENCE [LARGE SCALE GENOMIC DNA]</scope>
    <source>
        <strain evidence="7 8">HB171799</strain>
    </source>
</reference>
<keyword evidence="8" id="KW-1185">Reference proteome</keyword>
<dbReference type="GO" id="GO:0009055">
    <property type="term" value="F:electron transfer activity"/>
    <property type="evidence" value="ECO:0007669"/>
    <property type="project" value="InterPro"/>
</dbReference>
<dbReference type="GO" id="GO:0020037">
    <property type="term" value="F:heme binding"/>
    <property type="evidence" value="ECO:0007669"/>
    <property type="project" value="InterPro"/>
</dbReference>
<dbReference type="Gene3D" id="1.10.760.10">
    <property type="entry name" value="Cytochrome c-like domain"/>
    <property type="match status" value="1"/>
</dbReference>
<evidence type="ECO:0000313" key="7">
    <source>
        <dbReference type="EMBL" id="TPE51596.1"/>
    </source>
</evidence>
<comment type="caution">
    <text evidence="7">The sequence shown here is derived from an EMBL/GenBank/DDBJ whole genome shotgun (WGS) entry which is preliminary data.</text>
</comment>
<protein>
    <submittedName>
        <fullName evidence="7">Cytochrome c</fullName>
    </submittedName>
</protein>
<dbReference type="InterPro" id="IPR036909">
    <property type="entry name" value="Cyt_c-like_dom_sf"/>
</dbReference>
<evidence type="ECO:0000256" key="1">
    <source>
        <dbReference type="ARBA" id="ARBA00022617"/>
    </source>
</evidence>
<keyword evidence="1 4" id="KW-0349">Heme</keyword>
<feature type="chain" id="PRO_5021235934" evidence="5">
    <location>
        <begin position="21"/>
        <end position="143"/>
    </location>
</feature>
<dbReference type="GO" id="GO:0046872">
    <property type="term" value="F:metal ion binding"/>
    <property type="evidence" value="ECO:0007669"/>
    <property type="project" value="UniProtKB-KW"/>
</dbReference>